<dbReference type="InterPro" id="IPR049293">
    <property type="entry name" value="DUF6843"/>
</dbReference>
<organism evidence="3 4">
    <name type="scientific">Hymenobacter jeongseonensis</name>
    <dbReference type="NCBI Taxonomy" id="2791027"/>
    <lineage>
        <taxon>Bacteria</taxon>
        <taxon>Pseudomonadati</taxon>
        <taxon>Bacteroidota</taxon>
        <taxon>Cytophagia</taxon>
        <taxon>Cytophagales</taxon>
        <taxon>Hymenobacteraceae</taxon>
        <taxon>Hymenobacter</taxon>
    </lineage>
</organism>
<feature type="domain" description="DUF6843" evidence="2">
    <location>
        <begin position="97"/>
        <end position="163"/>
    </location>
</feature>
<feature type="transmembrane region" description="Helical" evidence="1">
    <location>
        <begin position="65"/>
        <end position="86"/>
    </location>
</feature>
<accession>A0ABS0IN63</accession>
<keyword evidence="1" id="KW-0472">Membrane</keyword>
<name>A0ABS0IN63_9BACT</name>
<dbReference type="Proteomes" id="UP000597617">
    <property type="component" value="Unassembled WGS sequence"/>
</dbReference>
<keyword evidence="4" id="KW-1185">Reference proteome</keyword>
<keyword evidence="1" id="KW-1133">Transmembrane helix</keyword>
<dbReference type="RefSeq" id="WP_196284164.1">
    <property type="nucleotide sequence ID" value="NZ_JADQDQ010000018.1"/>
</dbReference>
<reference evidence="3 4" key="1">
    <citation type="submission" date="2020-11" db="EMBL/GenBank/DDBJ databases">
        <authorList>
            <person name="Kim M.K."/>
        </authorList>
    </citation>
    <scope>NUCLEOTIDE SEQUENCE [LARGE SCALE GENOMIC DNA]</scope>
    <source>
        <strain evidence="3 4">BT683</strain>
    </source>
</reference>
<evidence type="ECO:0000259" key="2">
    <source>
        <dbReference type="Pfam" id="PF20862"/>
    </source>
</evidence>
<proteinExistence type="predicted"/>
<protein>
    <recommendedName>
        <fullName evidence="2">DUF6843 domain-containing protein</fullName>
    </recommendedName>
</protein>
<feature type="transmembrane region" description="Helical" evidence="1">
    <location>
        <begin position="12"/>
        <end position="33"/>
    </location>
</feature>
<evidence type="ECO:0000256" key="1">
    <source>
        <dbReference type="SAM" id="Phobius"/>
    </source>
</evidence>
<dbReference type="EMBL" id="JADQDQ010000018">
    <property type="protein sequence ID" value="MBF9239814.1"/>
    <property type="molecule type" value="Genomic_DNA"/>
</dbReference>
<keyword evidence="1" id="KW-0812">Transmembrane</keyword>
<gene>
    <name evidence="3" type="ORF">I2I05_20640</name>
</gene>
<evidence type="ECO:0000313" key="3">
    <source>
        <dbReference type="EMBL" id="MBF9239814.1"/>
    </source>
</evidence>
<dbReference type="Pfam" id="PF20862">
    <property type="entry name" value="DUF6843"/>
    <property type="match status" value="1"/>
</dbReference>
<evidence type="ECO:0000313" key="4">
    <source>
        <dbReference type="Proteomes" id="UP000597617"/>
    </source>
</evidence>
<sequence>MYPRESSWRTLGFWVGPVLLLGSLLLAGLICMIGAYIPPLLLLLLLPAGGLLLGVGLIVQGTQPLWAKLLALSPVLGPVLLVLLVTGAKWLPPHNRLVFLIPEGFRGRVILYRQYDRQDLFTKVDGRAILRVPPDGSISTSAPLGADDLADAEYYLVDATGQRLRPLRRLDERAFAKSKRRDEAVEPVDPQQVGVFAAGLRHKRPYQATPFETYYPSEIHYTPDNEVVELIFTVSCHDSLAVLLRRSDF</sequence>
<comment type="caution">
    <text evidence="3">The sequence shown here is derived from an EMBL/GenBank/DDBJ whole genome shotgun (WGS) entry which is preliminary data.</text>
</comment>
<feature type="transmembrane region" description="Helical" evidence="1">
    <location>
        <begin position="40"/>
        <end position="59"/>
    </location>
</feature>